<evidence type="ECO:0000256" key="11">
    <source>
        <dbReference type="ARBA" id="ARBA00023136"/>
    </source>
</evidence>
<keyword evidence="4 12" id="KW-1003">Cell membrane</keyword>
<dbReference type="PANTHER" id="PTHR30365:SF15">
    <property type="entry name" value="CYTOCHROME BD UBIQUINOL OXIDASE SUBUNIT 1"/>
    <property type="match status" value="1"/>
</dbReference>
<feature type="transmembrane region" description="Helical" evidence="12">
    <location>
        <begin position="26"/>
        <end position="49"/>
    </location>
</feature>
<organism evidence="13 14">
    <name type="scientific">Ancrocorticia populi</name>
    <dbReference type="NCBI Taxonomy" id="2175228"/>
    <lineage>
        <taxon>Bacteria</taxon>
        <taxon>Bacillati</taxon>
        <taxon>Actinomycetota</taxon>
        <taxon>Actinomycetes</taxon>
        <taxon>Actinomycetales</taxon>
        <taxon>Actinomycetaceae</taxon>
        <taxon>Ancrocorticia</taxon>
    </lineage>
</organism>
<dbReference type="PIRSF" id="PIRSF006446">
    <property type="entry name" value="Cyt_quinol_oxidase_1"/>
    <property type="match status" value="1"/>
</dbReference>
<keyword evidence="8 12" id="KW-0249">Electron transport</keyword>
<feature type="transmembrane region" description="Helical" evidence="12">
    <location>
        <begin position="365"/>
        <end position="388"/>
    </location>
</feature>
<protein>
    <submittedName>
        <fullName evidence="13">Cytochrome ubiquinol oxidase subunit I</fullName>
    </submittedName>
</protein>
<name>A0A2V1KBP8_9ACTO</name>
<comment type="subcellular location">
    <subcellularLocation>
        <location evidence="1">Cell membrane</location>
        <topology evidence="1">Multi-pass membrane protein</topology>
    </subcellularLocation>
</comment>
<dbReference type="EMBL" id="QETB01000001">
    <property type="protein sequence ID" value="PWF27710.1"/>
    <property type="molecule type" value="Genomic_DNA"/>
</dbReference>
<reference evidence="14" key="1">
    <citation type="submission" date="2018-05" db="EMBL/GenBank/DDBJ databases">
        <authorList>
            <person name="Li Y."/>
        </authorList>
    </citation>
    <scope>NUCLEOTIDE SEQUENCE [LARGE SCALE GENOMIC DNA]</scope>
    <source>
        <strain evidence="14">sk1b4</strain>
    </source>
</reference>
<evidence type="ECO:0000256" key="5">
    <source>
        <dbReference type="ARBA" id="ARBA00022617"/>
    </source>
</evidence>
<evidence type="ECO:0000256" key="4">
    <source>
        <dbReference type="ARBA" id="ARBA00022475"/>
    </source>
</evidence>
<feature type="transmembrane region" description="Helical" evidence="12">
    <location>
        <begin position="246"/>
        <end position="267"/>
    </location>
</feature>
<evidence type="ECO:0000313" key="13">
    <source>
        <dbReference type="EMBL" id="PWF27710.1"/>
    </source>
</evidence>
<dbReference type="GO" id="GO:0046872">
    <property type="term" value="F:metal ion binding"/>
    <property type="evidence" value="ECO:0007669"/>
    <property type="project" value="UniProtKB-UniRule"/>
</dbReference>
<dbReference type="Proteomes" id="UP000245283">
    <property type="component" value="Unassembled WGS sequence"/>
</dbReference>
<sequence>MRTIVPNFTGRPKGAHVLDALDLARWQFGITTVYHFLQVPLTIGLATLVAIMQTKTRKTGDPKWQRVTDFFGKILIINFALGVATGIVQEFQFGMNWSEYSRFVGDIFGAPLAFEALLAFFLESTFLGLWIFGKGRLSPKVHNLTIWLFAAGTAISAFFILAANAFMQYPKGASVNPDTGRAELDGMGGFLKVLFNETSLFQFVHTMSAAFLVAGTVVAAISIWWMARSIRITGDEKEARGYWKPVAKIGLTSMLISSIVVIGSGHFMGQHIGDIQPAKAAAMMGTMESGESHNLTLIMDTRDTDGFQLDVPIPGLESFMATNHFAGEESFLPSLDDVNAELQEKYADVYGPDQDYRPNLTVAFYSFRIMMGLGFLMLGVSLLGFWLIRGDKISRSEGWGKFWLWMIPMPFIASSFGWILQEMGRQPWVVVPGENNVFLLTDFGVSSSVSAASVLTSMLVFTLLYTGLGVVWIALLRRYALEGINTKSKVVEYDSTTEAQPNFVY</sequence>
<keyword evidence="5 12" id="KW-0349">Heme</keyword>
<evidence type="ECO:0000256" key="1">
    <source>
        <dbReference type="ARBA" id="ARBA00004651"/>
    </source>
</evidence>
<dbReference type="GO" id="GO:0005886">
    <property type="term" value="C:plasma membrane"/>
    <property type="evidence" value="ECO:0007669"/>
    <property type="project" value="UniProtKB-SubCell"/>
</dbReference>
<evidence type="ECO:0000256" key="2">
    <source>
        <dbReference type="ARBA" id="ARBA00009819"/>
    </source>
</evidence>
<feature type="transmembrane region" description="Helical" evidence="12">
    <location>
        <begin position="400"/>
        <end position="420"/>
    </location>
</feature>
<dbReference type="GO" id="GO:0019646">
    <property type="term" value="P:aerobic electron transport chain"/>
    <property type="evidence" value="ECO:0007669"/>
    <property type="project" value="InterPro"/>
</dbReference>
<dbReference type="PANTHER" id="PTHR30365">
    <property type="entry name" value="CYTOCHROME D UBIQUINOL OXIDASE"/>
    <property type="match status" value="1"/>
</dbReference>
<evidence type="ECO:0000256" key="7">
    <source>
        <dbReference type="ARBA" id="ARBA00022723"/>
    </source>
</evidence>
<proteinExistence type="inferred from homology"/>
<dbReference type="InterPro" id="IPR002585">
    <property type="entry name" value="Cyt-d_ubiquinol_oxidase_su_1"/>
</dbReference>
<dbReference type="GO" id="GO:0070069">
    <property type="term" value="C:cytochrome complex"/>
    <property type="evidence" value="ECO:0007669"/>
    <property type="project" value="UniProtKB-UniRule"/>
</dbReference>
<keyword evidence="11 12" id="KW-0472">Membrane</keyword>
<evidence type="ECO:0000256" key="6">
    <source>
        <dbReference type="ARBA" id="ARBA00022692"/>
    </source>
</evidence>
<comment type="similarity">
    <text evidence="2 12">Belongs to the cytochrome ubiquinol oxidase subunit 1 family.</text>
</comment>
<keyword evidence="3 12" id="KW-0813">Transport</keyword>
<evidence type="ECO:0000256" key="3">
    <source>
        <dbReference type="ARBA" id="ARBA00022448"/>
    </source>
</evidence>
<feature type="transmembrane region" description="Helical" evidence="12">
    <location>
        <begin position="200"/>
        <end position="225"/>
    </location>
</feature>
<feature type="transmembrane region" description="Helical" evidence="12">
    <location>
        <begin position="449"/>
        <end position="475"/>
    </location>
</feature>
<gene>
    <name evidence="13" type="ORF">DD236_04895</name>
</gene>
<keyword evidence="9 12" id="KW-1133">Transmembrane helix</keyword>
<evidence type="ECO:0000256" key="9">
    <source>
        <dbReference type="ARBA" id="ARBA00022989"/>
    </source>
</evidence>
<keyword evidence="14" id="KW-1185">Reference proteome</keyword>
<evidence type="ECO:0000313" key="14">
    <source>
        <dbReference type="Proteomes" id="UP000245283"/>
    </source>
</evidence>
<accession>A0A2V1KBP8</accession>
<evidence type="ECO:0000256" key="8">
    <source>
        <dbReference type="ARBA" id="ARBA00022982"/>
    </source>
</evidence>
<comment type="caution">
    <text evidence="13">The sequence shown here is derived from an EMBL/GenBank/DDBJ whole genome shotgun (WGS) entry which is preliminary data.</text>
</comment>
<dbReference type="GO" id="GO:0009055">
    <property type="term" value="F:electron transfer activity"/>
    <property type="evidence" value="ECO:0007669"/>
    <property type="project" value="UniProtKB-UniRule"/>
</dbReference>
<dbReference type="GO" id="GO:0016682">
    <property type="term" value="F:oxidoreductase activity, acting on diphenols and related substances as donors, oxygen as acceptor"/>
    <property type="evidence" value="ECO:0007669"/>
    <property type="project" value="TreeGrafter"/>
</dbReference>
<dbReference type="OrthoDB" id="9807042at2"/>
<dbReference type="AlphaFoldDB" id="A0A2V1KBP8"/>
<keyword evidence="10 12" id="KW-0408">Iron</keyword>
<evidence type="ECO:0000256" key="10">
    <source>
        <dbReference type="ARBA" id="ARBA00023004"/>
    </source>
</evidence>
<keyword evidence="7 12" id="KW-0479">Metal-binding</keyword>
<dbReference type="Pfam" id="PF01654">
    <property type="entry name" value="Cyt_bd_oxida_I"/>
    <property type="match status" value="1"/>
</dbReference>
<dbReference type="GO" id="GO:0020037">
    <property type="term" value="F:heme binding"/>
    <property type="evidence" value="ECO:0007669"/>
    <property type="project" value="TreeGrafter"/>
</dbReference>
<keyword evidence="6 12" id="KW-0812">Transmembrane</keyword>
<feature type="transmembrane region" description="Helical" evidence="12">
    <location>
        <begin position="70"/>
        <end position="88"/>
    </location>
</feature>
<evidence type="ECO:0000256" key="12">
    <source>
        <dbReference type="PIRNR" id="PIRNR006446"/>
    </source>
</evidence>
<feature type="transmembrane region" description="Helical" evidence="12">
    <location>
        <begin position="144"/>
        <end position="167"/>
    </location>
</feature>
<feature type="transmembrane region" description="Helical" evidence="12">
    <location>
        <begin position="108"/>
        <end position="132"/>
    </location>
</feature>